<accession>A0A5C7IL89</accession>
<keyword evidence="2" id="KW-0121">Carboxypeptidase</keyword>
<feature type="region of interest" description="Disordered" evidence="6">
    <location>
        <begin position="1"/>
        <end position="28"/>
    </location>
</feature>
<dbReference type="InterPro" id="IPR033124">
    <property type="entry name" value="Ser_caboxypep_his_AS"/>
</dbReference>
<evidence type="ECO:0000313" key="8">
    <source>
        <dbReference type="Proteomes" id="UP000323000"/>
    </source>
</evidence>
<protein>
    <submittedName>
        <fullName evidence="7">Uncharacterized protein</fullName>
    </submittedName>
</protein>
<dbReference type="OrthoDB" id="1921166at2759"/>
<feature type="region of interest" description="Disordered" evidence="6">
    <location>
        <begin position="299"/>
        <end position="327"/>
    </location>
</feature>
<name>A0A5C7IL89_9ROSI</name>
<feature type="compositionally biased region" description="Polar residues" evidence="6">
    <location>
        <begin position="307"/>
        <end position="327"/>
    </location>
</feature>
<keyword evidence="5" id="KW-0325">Glycoprotein</keyword>
<dbReference type="PRINTS" id="PR00724">
    <property type="entry name" value="CRBOXYPTASEC"/>
</dbReference>
<dbReference type="Pfam" id="PF07800">
    <property type="entry name" value="DUF1644"/>
    <property type="match status" value="1"/>
</dbReference>
<evidence type="ECO:0000256" key="6">
    <source>
        <dbReference type="SAM" id="MobiDB-lite"/>
    </source>
</evidence>
<evidence type="ECO:0000256" key="4">
    <source>
        <dbReference type="ARBA" id="ARBA00022801"/>
    </source>
</evidence>
<dbReference type="PANTHER" id="PTHR31197:SF40">
    <property type="entry name" value="ZINC FINGER, RING_FYVE_PHD-TYPE"/>
    <property type="match status" value="1"/>
</dbReference>
<dbReference type="InterPro" id="IPR001563">
    <property type="entry name" value="Peptidase_S10"/>
</dbReference>
<dbReference type="Proteomes" id="UP000323000">
    <property type="component" value="Chromosome 2"/>
</dbReference>
<dbReference type="AlphaFoldDB" id="A0A5C7IL89"/>
<organism evidence="7 8">
    <name type="scientific">Acer yangbiense</name>
    <dbReference type="NCBI Taxonomy" id="1000413"/>
    <lineage>
        <taxon>Eukaryota</taxon>
        <taxon>Viridiplantae</taxon>
        <taxon>Streptophyta</taxon>
        <taxon>Embryophyta</taxon>
        <taxon>Tracheophyta</taxon>
        <taxon>Spermatophyta</taxon>
        <taxon>Magnoliopsida</taxon>
        <taxon>eudicotyledons</taxon>
        <taxon>Gunneridae</taxon>
        <taxon>Pentapetalae</taxon>
        <taxon>rosids</taxon>
        <taxon>malvids</taxon>
        <taxon>Sapindales</taxon>
        <taxon>Sapindaceae</taxon>
        <taxon>Hippocastanoideae</taxon>
        <taxon>Acereae</taxon>
        <taxon>Acer</taxon>
    </lineage>
</organism>
<dbReference type="SUPFAM" id="SSF53474">
    <property type="entry name" value="alpha/beta-Hydrolases"/>
    <property type="match status" value="1"/>
</dbReference>
<dbReference type="Pfam" id="PF00450">
    <property type="entry name" value="Peptidase_S10"/>
    <property type="match status" value="2"/>
</dbReference>
<proteinExistence type="inferred from homology"/>
<feature type="region of interest" description="Disordered" evidence="6">
    <location>
        <begin position="94"/>
        <end position="129"/>
    </location>
</feature>
<evidence type="ECO:0000313" key="7">
    <source>
        <dbReference type="EMBL" id="TXG69236.1"/>
    </source>
</evidence>
<sequence>MPKDRRVQTLSFDRSRASPYPCGSSSRDAKQYKNGLPFGSLEDTKEWEEARCPICLEHPHNAVLLRCSSSEKGCRPYMCDTSYRHSNCLDQFKTSESNPSNETVQENPPTSMNPSITKEEASLPGQSKHGMRLLPPNLSCPLCRGEIYGCIVVENARRFMNSKVRSCSCENCDFSGTYSELRKHARSDHPSIRPSEVDPAREENWEIFERIRGFRDFLSFMRSNNDSLDDPSNIFIILLGTYLIHEVEEYLYRRDLHTELLNSNLRSLRFRHNLTYGGRYNMDTNLDPTRWNYNLQEESSNHGRYNVETNRNPRSNDSLPPQRTNNSQGLLWRGQQMRTFDTFDNHQPSSPPPLLPKEALPTRSGYLPVNPATGSSIFYTLYEAQTPTSPLNQTPLLIWLQGGPGCSSMTGNFLELGPWRVKQHHGVEVEPNAGSWNRIFGLLFLDNPIGTGFSIAASDEEIPRDQFSVAKHLFTAIRGGVNLQGVAIGNGLTDPVTQVATHAVNAYFSGLVNEKQKSELEKAQLEAIKLVKMGNWSEATNARNKVLNMLQTMTGLATLFDFSKRVPYQTSLVTKLLRIDEVKKALGANESIVFDECSDVVGGALHADVMKSVKYMVEFLVKNTKVLLYQGHFDLRDGVVSTEAWMKTMEWQGIDKFLMAEREVWKVNGVLAGYVQKWASLSHVIVLGAGHFVPTDQPLNSQAMIEDWVLEKGLFTNDQEETLPSKFCITALCGDVKEASDTLGGKLGEARDSSTLKQQFQMLSFEA</sequence>
<feature type="compositionally biased region" description="Polar residues" evidence="6">
    <location>
        <begin position="94"/>
        <end position="116"/>
    </location>
</feature>
<gene>
    <name evidence="7" type="ORF">EZV62_004171</name>
</gene>
<dbReference type="GO" id="GO:0006508">
    <property type="term" value="P:proteolysis"/>
    <property type="evidence" value="ECO:0007669"/>
    <property type="project" value="UniProtKB-KW"/>
</dbReference>
<dbReference type="InterPro" id="IPR012866">
    <property type="entry name" value="DUF1644"/>
</dbReference>
<feature type="region of interest" description="Disordered" evidence="6">
    <location>
        <begin position="341"/>
        <end position="366"/>
    </location>
</feature>
<evidence type="ECO:0000256" key="3">
    <source>
        <dbReference type="ARBA" id="ARBA00022670"/>
    </source>
</evidence>
<dbReference type="InterPro" id="IPR029058">
    <property type="entry name" value="AB_hydrolase_fold"/>
</dbReference>
<keyword evidence="4" id="KW-0378">Hydrolase</keyword>
<evidence type="ECO:0000256" key="2">
    <source>
        <dbReference type="ARBA" id="ARBA00022645"/>
    </source>
</evidence>
<dbReference type="PROSITE" id="PS00560">
    <property type="entry name" value="CARBOXYPEPT_SER_HIS"/>
    <property type="match status" value="1"/>
</dbReference>
<dbReference type="PANTHER" id="PTHR31197">
    <property type="entry name" value="OS01G0612600 PROTEIN"/>
    <property type="match status" value="1"/>
</dbReference>
<dbReference type="EMBL" id="VAHF01000002">
    <property type="protein sequence ID" value="TXG69236.1"/>
    <property type="molecule type" value="Genomic_DNA"/>
</dbReference>
<evidence type="ECO:0000256" key="1">
    <source>
        <dbReference type="ARBA" id="ARBA00009431"/>
    </source>
</evidence>
<keyword evidence="3" id="KW-0645">Protease</keyword>
<reference evidence="8" key="1">
    <citation type="journal article" date="2019" name="Gigascience">
        <title>De novo genome assembly of the endangered Acer yangbiense, a plant species with extremely small populations endemic to Yunnan Province, China.</title>
        <authorList>
            <person name="Yang J."/>
            <person name="Wariss H.M."/>
            <person name="Tao L."/>
            <person name="Zhang R."/>
            <person name="Yun Q."/>
            <person name="Hollingsworth P."/>
            <person name="Dao Z."/>
            <person name="Luo G."/>
            <person name="Guo H."/>
            <person name="Ma Y."/>
            <person name="Sun W."/>
        </authorList>
    </citation>
    <scope>NUCLEOTIDE SEQUENCE [LARGE SCALE GENOMIC DNA]</scope>
    <source>
        <strain evidence="8">cv. Malutang</strain>
    </source>
</reference>
<evidence type="ECO:0000256" key="5">
    <source>
        <dbReference type="ARBA" id="ARBA00023180"/>
    </source>
</evidence>
<dbReference type="GO" id="GO:0004185">
    <property type="term" value="F:serine-type carboxypeptidase activity"/>
    <property type="evidence" value="ECO:0007669"/>
    <property type="project" value="InterPro"/>
</dbReference>
<keyword evidence="8" id="KW-1185">Reference proteome</keyword>
<comment type="similarity">
    <text evidence="1">Belongs to the peptidase S10 family.</text>
</comment>
<comment type="caution">
    <text evidence="7">The sequence shown here is derived from an EMBL/GenBank/DDBJ whole genome shotgun (WGS) entry which is preliminary data.</text>
</comment>
<dbReference type="Gene3D" id="3.40.50.1820">
    <property type="entry name" value="alpha/beta hydrolase"/>
    <property type="match status" value="2"/>
</dbReference>